<dbReference type="AlphaFoldDB" id="A0A2P2K7X3"/>
<name>A0A2P2K7X3_RHIMU</name>
<accession>A0A2P2K7X3</accession>
<dbReference type="EMBL" id="GGEC01021322">
    <property type="protein sequence ID" value="MBX01806.1"/>
    <property type="molecule type" value="Transcribed_RNA"/>
</dbReference>
<protein>
    <submittedName>
        <fullName evidence="1">Uncharacterized protein</fullName>
    </submittedName>
</protein>
<organism evidence="1">
    <name type="scientific">Rhizophora mucronata</name>
    <name type="common">Asiatic mangrove</name>
    <dbReference type="NCBI Taxonomy" id="61149"/>
    <lineage>
        <taxon>Eukaryota</taxon>
        <taxon>Viridiplantae</taxon>
        <taxon>Streptophyta</taxon>
        <taxon>Embryophyta</taxon>
        <taxon>Tracheophyta</taxon>
        <taxon>Spermatophyta</taxon>
        <taxon>Magnoliopsida</taxon>
        <taxon>eudicotyledons</taxon>
        <taxon>Gunneridae</taxon>
        <taxon>Pentapetalae</taxon>
        <taxon>rosids</taxon>
        <taxon>fabids</taxon>
        <taxon>Malpighiales</taxon>
        <taxon>Rhizophoraceae</taxon>
        <taxon>Rhizophora</taxon>
    </lineage>
</organism>
<reference evidence="1" key="1">
    <citation type="submission" date="2018-02" db="EMBL/GenBank/DDBJ databases">
        <title>Rhizophora mucronata_Transcriptome.</title>
        <authorList>
            <person name="Meera S.P."/>
            <person name="Sreeshan A."/>
            <person name="Augustine A."/>
        </authorList>
    </citation>
    <scope>NUCLEOTIDE SEQUENCE</scope>
    <source>
        <tissue evidence="1">Leaf</tissue>
    </source>
</reference>
<evidence type="ECO:0000313" key="1">
    <source>
        <dbReference type="EMBL" id="MBX01806.1"/>
    </source>
</evidence>
<sequence>MRKKYVILFSFKGPVAIILQHPMTFLGVSNRKFLCLISIATTQCHPTISVTSQDIHYCTLWRIESIHQANNLIYWMIGNPYIKSVPIYIPMSGSSYNSTGSI</sequence>
<proteinExistence type="predicted"/>